<proteinExistence type="predicted"/>
<evidence type="ECO:0000313" key="4">
    <source>
        <dbReference type="Proteomes" id="UP001149822"/>
    </source>
</evidence>
<feature type="transmembrane region" description="Helical" evidence="1">
    <location>
        <begin position="133"/>
        <end position="153"/>
    </location>
</feature>
<keyword evidence="1" id="KW-0472">Membrane</keyword>
<keyword evidence="1" id="KW-1133">Transmembrane helix</keyword>
<name>A0ABT4IYS5_9RHOB</name>
<dbReference type="RefSeq" id="WP_268940029.1">
    <property type="nucleotide sequence ID" value="NZ_JAPTYD010000001.1"/>
</dbReference>
<feature type="transmembrane region" description="Helical" evidence="1">
    <location>
        <begin position="100"/>
        <end position="121"/>
    </location>
</feature>
<comment type="caution">
    <text evidence="3">The sequence shown here is derived from an EMBL/GenBank/DDBJ whole genome shotgun (WGS) entry which is preliminary data.</text>
</comment>
<dbReference type="Pfam" id="PF20349">
    <property type="entry name" value="DUF6644"/>
    <property type="match status" value="1"/>
</dbReference>
<dbReference type="EMBL" id="JAPTYD010000001">
    <property type="protein sequence ID" value="MCZ0960017.1"/>
    <property type="molecule type" value="Genomic_DNA"/>
</dbReference>
<gene>
    <name evidence="3" type="ORF">OU682_00115</name>
</gene>
<keyword evidence="4" id="KW-1185">Reference proteome</keyword>
<evidence type="ECO:0000256" key="1">
    <source>
        <dbReference type="SAM" id="Phobius"/>
    </source>
</evidence>
<sequence length="155" mass="16025">MELVAWIEASALAGMLRGSGNLYMVVNATHILGIGLLVGAILPLDLRILGVLSGPPLQVIGPFLSRMAGIGLGLAVATGFCLWSVSAAEYLGNAAFRWKLALLALGLGNVALLHGTGWSRLVATGIAHGTTRVLAAISALVWMGVLLAGRWIGFL</sequence>
<dbReference type="Proteomes" id="UP001149822">
    <property type="component" value="Unassembled WGS sequence"/>
</dbReference>
<organism evidence="3 4">
    <name type="scientific">Paracoccus benzoatiresistens</name>
    <dbReference type="NCBI Taxonomy" id="2997341"/>
    <lineage>
        <taxon>Bacteria</taxon>
        <taxon>Pseudomonadati</taxon>
        <taxon>Pseudomonadota</taxon>
        <taxon>Alphaproteobacteria</taxon>
        <taxon>Rhodobacterales</taxon>
        <taxon>Paracoccaceae</taxon>
        <taxon>Paracoccus</taxon>
    </lineage>
</organism>
<feature type="transmembrane region" description="Helical" evidence="1">
    <location>
        <begin position="21"/>
        <end position="43"/>
    </location>
</feature>
<keyword evidence="1" id="KW-0812">Transmembrane</keyword>
<protein>
    <submittedName>
        <fullName evidence="3">DUF2214 domain-containing protein</fullName>
    </submittedName>
</protein>
<reference evidence="3" key="1">
    <citation type="submission" date="2022-12" db="EMBL/GenBank/DDBJ databases">
        <title>Paracoccus sp. EF6 isolated from a lake water.</title>
        <authorList>
            <person name="Liu H."/>
        </authorList>
    </citation>
    <scope>NUCLEOTIDE SEQUENCE</scope>
    <source>
        <strain evidence="3">EF6</strain>
    </source>
</reference>
<feature type="transmembrane region" description="Helical" evidence="1">
    <location>
        <begin position="63"/>
        <end position="88"/>
    </location>
</feature>
<evidence type="ECO:0000313" key="3">
    <source>
        <dbReference type="EMBL" id="MCZ0960017.1"/>
    </source>
</evidence>
<evidence type="ECO:0000259" key="2">
    <source>
        <dbReference type="Pfam" id="PF20349"/>
    </source>
</evidence>
<feature type="domain" description="DUF6644" evidence="2">
    <location>
        <begin position="5"/>
        <end position="154"/>
    </location>
</feature>
<dbReference type="InterPro" id="IPR046586">
    <property type="entry name" value="DUF6644"/>
</dbReference>
<accession>A0ABT4IYS5</accession>